<sequence length="351" mass="36613">MPTFVLAQSGETVRIATFAAPLSRDGPGLLLRDIVKGEDTQIAAIVGVIDHVAPDILVLTDFDFDAGGAAMAAFSNTLAIPYPYSYSALPNAGQQTGLDLDGDGFTGDARDAFGYGRFLGDGGMAILSRLPINETDVIDLSGTLWRDVPNAKLPMVDGRAFPSEQVHEALRVSSTGHWMVPISIGDQTITLLAYSATAPVFDGPEDFNGLRNRDELKLWEAVLDGALGAPPTMPVLIGNVNADPSDGQGLRGGIADVVTRGDLQDPMPRSAGGVMVADPTHTGDPALDTADWSDGGPGNLRVSYILPSAKIAISGAGVFWPAADDPMAALLGEDGFAAGPHRLVWVDIAVP</sequence>
<comment type="caution">
    <text evidence="2">The sequence shown here is derived from an EMBL/GenBank/DDBJ whole genome shotgun (WGS) entry which is preliminary data.</text>
</comment>
<keyword evidence="2" id="KW-0378">Hydrolase</keyword>
<dbReference type="RefSeq" id="WP_235225995.1">
    <property type="nucleotide sequence ID" value="NZ_JAKGAQ010000002.1"/>
</dbReference>
<dbReference type="EMBL" id="JAKGAQ010000002">
    <property type="protein sequence ID" value="MCF2871693.1"/>
    <property type="molecule type" value="Genomic_DNA"/>
</dbReference>
<evidence type="ECO:0000259" key="1">
    <source>
        <dbReference type="Pfam" id="PF03372"/>
    </source>
</evidence>
<gene>
    <name evidence="2" type="ORF">L0664_11505</name>
</gene>
<dbReference type="SUPFAM" id="SSF56219">
    <property type="entry name" value="DNase I-like"/>
    <property type="match status" value="1"/>
</dbReference>
<dbReference type="Pfam" id="PF03372">
    <property type="entry name" value="Exo_endo_phos"/>
    <property type="match status" value="1"/>
</dbReference>
<keyword evidence="3" id="KW-1185">Reference proteome</keyword>
<evidence type="ECO:0000313" key="2">
    <source>
        <dbReference type="EMBL" id="MCF2871693.1"/>
    </source>
</evidence>
<dbReference type="GO" id="GO:0004519">
    <property type="term" value="F:endonuclease activity"/>
    <property type="evidence" value="ECO:0007669"/>
    <property type="project" value="UniProtKB-KW"/>
</dbReference>
<dbReference type="Gene3D" id="3.60.10.10">
    <property type="entry name" value="Endonuclease/exonuclease/phosphatase"/>
    <property type="match status" value="1"/>
</dbReference>
<evidence type="ECO:0000313" key="3">
    <source>
        <dbReference type="Proteomes" id="UP001200557"/>
    </source>
</evidence>
<dbReference type="Proteomes" id="UP001200557">
    <property type="component" value="Unassembled WGS sequence"/>
</dbReference>
<keyword evidence="2" id="KW-0540">Nuclease</keyword>
<accession>A0ABS9CX08</accession>
<feature type="domain" description="Endonuclease/exonuclease/phosphatase" evidence="1">
    <location>
        <begin position="38"/>
        <end position="324"/>
    </location>
</feature>
<organism evidence="2 3">
    <name type="scientific">Octadecabacter dasysiphoniae</name>
    <dbReference type="NCBI Taxonomy" id="2909341"/>
    <lineage>
        <taxon>Bacteria</taxon>
        <taxon>Pseudomonadati</taxon>
        <taxon>Pseudomonadota</taxon>
        <taxon>Alphaproteobacteria</taxon>
        <taxon>Rhodobacterales</taxon>
        <taxon>Roseobacteraceae</taxon>
        <taxon>Octadecabacter</taxon>
    </lineage>
</organism>
<keyword evidence="2" id="KW-0255">Endonuclease</keyword>
<dbReference type="InterPro" id="IPR036691">
    <property type="entry name" value="Endo/exonu/phosph_ase_sf"/>
</dbReference>
<protein>
    <submittedName>
        <fullName evidence="2">Endonuclease/exonuclease/phosphatase family protein</fullName>
    </submittedName>
</protein>
<name>A0ABS9CX08_9RHOB</name>
<reference evidence="2 3" key="1">
    <citation type="submission" date="2022-01" db="EMBL/GenBank/DDBJ databases">
        <title>Octadecabacter sp. nov., isolated from a marine alga.</title>
        <authorList>
            <person name="Jin M.S."/>
            <person name="Kim H.M."/>
            <person name="Han D.M."/>
            <person name="Jung J.J."/>
            <person name="Jeon C.O."/>
        </authorList>
    </citation>
    <scope>NUCLEOTIDE SEQUENCE [LARGE SCALE GENOMIC DNA]</scope>
    <source>
        <strain evidence="2 3">G9-8</strain>
    </source>
</reference>
<dbReference type="InterPro" id="IPR005135">
    <property type="entry name" value="Endo/exonuclease/phosphatase"/>
</dbReference>
<proteinExistence type="predicted"/>